<accession>A0A4P9WQ21</accession>
<reference evidence="3" key="1">
    <citation type="journal article" date="2018" name="Nat. Microbiol.">
        <title>Leveraging single-cell genomics to expand the fungal tree of life.</title>
        <authorList>
            <person name="Ahrendt S.R."/>
            <person name="Quandt C.A."/>
            <person name="Ciobanu D."/>
            <person name="Clum A."/>
            <person name="Salamov A."/>
            <person name="Andreopoulos B."/>
            <person name="Cheng J.F."/>
            <person name="Woyke T."/>
            <person name="Pelin A."/>
            <person name="Henrissat B."/>
            <person name="Reynolds N.K."/>
            <person name="Benny G.L."/>
            <person name="Smith M.E."/>
            <person name="James T.Y."/>
            <person name="Grigoriev I.V."/>
        </authorList>
    </citation>
    <scope>NUCLEOTIDE SEQUENCE [LARGE SCALE GENOMIC DNA]</scope>
</reference>
<feature type="compositionally biased region" description="Low complexity" evidence="1">
    <location>
        <begin position="23"/>
        <end position="40"/>
    </location>
</feature>
<name>A0A4P9WQ21_9FUNG</name>
<sequence length="372" mass="41126">MAIRARAPITIERLMKHLPPPSYDSRSFVSSRKSSTRSRISQPRASDLAFMCRVLAKEVEPISYRTRCAKRYCRAITVAESANEADRCLLTAVSSPDHRRPVAGHAGRVIDDLLEQMRIDLATIEEQLSIAYPLVRHATLEEDLRIMKMDIATFVGDRSHWRMSAEFYWAAYDAASPLFADRFDGLNSLTAIFVNHHISPPYADDLAFMCDILESNAERVLHRVQCGRSLAQLMRRVDDNKVASKLCRHAIGVAGNAPGGDYYSTIRVSGSQKCTGDLIDDAVVILRGLLALSEAAEAPPVPRARTDVKMSISERVPAASHAPLREAILERALHMPESVCDMCGASGGTHRVRHCACCKWAAYCSAACQWAA</sequence>
<dbReference type="EMBL" id="KZ994433">
    <property type="protein sequence ID" value="RKO92946.1"/>
    <property type="molecule type" value="Genomic_DNA"/>
</dbReference>
<gene>
    <name evidence="2" type="ORF">BDK51DRAFT_50225</name>
</gene>
<feature type="region of interest" description="Disordered" evidence="1">
    <location>
        <begin position="21"/>
        <end position="40"/>
    </location>
</feature>
<organism evidence="2 3">
    <name type="scientific">Blyttiomyces helicus</name>
    <dbReference type="NCBI Taxonomy" id="388810"/>
    <lineage>
        <taxon>Eukaryota</taxon>
        <taxon>Fungi</taxon>
        <taxon>Fungi incertae sedis</taxon>
        <taxon>Chytridiomycota</taxon>
        <taxon>Chytridiomycota incertae sedis</taxon>
        <taxon>Chytridiomycetes</taxon>
        <taxon>Chytridiomycetes incertae sedis</taxon>
        <taxon>Blyttiomyces</taxon>
    </lineage>
</organism>
<evidence type="ECO:0008006" key="4">
    <source>
        <dbReference type="Google" id="ProtNLM"/>
    </source>
</evidence>
<proteinExistence type="predicted"/>
<dbReference type="AlphaFoldDB" id="A0A4P9WQ21"/>
<protein>
    <recommendedName>
        <fullName evidence="4">MYND-type domain-containing protein</fullName>
    </recommendedName>
</protein>
<keyword evidence="3" id="KW-1185">Reference proteome</keyword>
<evidence type="ECO:0000313" key="2">
    <source>
        <dbReference type="EMBL" id="RKO92946.1"/>
    </source>
</evidence>
<evidence type="ECO:0000313" key="3">
    <source>
        <dbReference type="Proteomes" id="UP000269721"/>
    </source>
</evidence>
<dbReference type="Proteomes" id="UP000269721">
    <property type="component" value="Unassembled WGS sequence"/>
</dbReference>
<evidence type="ECO:0000256" key="1">
    <source>
        <dbReference type="SAM" id="MobiDB-lite"/>
    </source>
</evidence>